<evidence type="ECO:0000313" key="8">
    <source>
        <dbReference type="Proteomes" id="UP000029661"/>
    </source>
</evidence>
<feature type="transmembrane region" description="Helical" evidence="6">
    <location>
        <begin position="243"/>
        <end position="269"/>
    </location>
</feature>
<evidence type="ECO:0000256" key="6">
    <source>
        <dbReference type="SAM" id="Phobius"/>
    </source>
</evidence>
<dbReference type="Pfam" id="PF01943">
    <property type="entry name" value="Polysacc_synt"/>
    <property type="match status" value="1"/>
</dbReference>
<evidence type="ECO:0000256" key="1">
    <source>
        <dbReference type="ARBA" id="ARBA00004651"/>
    </source>
</evidence>
<accession>A0A089ZGK4</accession>
<evidence type="ECO:0000256" key="5">
    <source>
        <dbReference type="ARBA" id="ARBA00023136"/>
    </source>
</evidence>
<dbReference type="InterPro" id="IPR050833">
    <property type="entry name" value="Poly_Biosynth_Transport"/>
</dbReference>
<dbReference type="InterPro" id="IPR002797">
    <property type="entry name" value="Polysacc_synth"/>
</dbReference>
<feature type="transmembrane region" description="Helical" evidence="6">
    <location>
        <begin position="171"/>
        <end position="191"/>
    </location>
</feature>
<keyword evidence="3 6" id="KW-0812">Transmembrane</keyword>
<dbReference type="RefSeq" id="WP_048084641.1">
    <property type="nucleotide sequence ID" value="NZ_CP006933.1"/>
</dbReference>
<dbReference type="GeneID" id="24791617"/>
<keyword evidence="5 6" id="KW-0472">Membrane</keyword>
<dbReference type="KEGG" id="mfc:BRM9_0463"/>
<feature type="transmembrane region" description="Helical" evidence="6">
    <location>
        <begin position="114"/>
        <end position="135"/>
    </location>
</feature>
<feature type="transmembrane region" description="Helical" evidence="6">
    <location>
        <begin position="81"/>
        <end position="102"/>
    </location>
</feature>
<comment type="subcellular location">
    <subcellularLocation>
        <location evidence="1">Cell membrane</location>
        <topology evidence="1">Multi-pass membrane protein</topology>
    </subcellularLocation>
</comment>
<dbReference type="Proteomes" id="UP000029661">
    <property type="component" value="Chromosome"/>
</dbReference>
<dbReference type="AlphaFoldDB" id="A0A089ZGK4"/>
<feature type="transmembrane region" description="Helical" evidence="6">
    <location>
        <begin position="290"/>
        <end position="314"/>
    </location>
</feature>
<dbReference type="GO" id="GO:0005886">
    <property type="term" value="C:plasma membrane"/>
    <property type="evidence" value="ECO:0007669"/>
    <property type="project" value="UniProtKB-SubCell"/>
</dbReference>
<feature type="transmembrane region" description="Helical" evidence="6">
    <location>
        <begin position="377"/>
        <end position="400"/>
    </location>
</feature>
<gene>
    <name evidence="7" type="ORF">BRM9_0463</name>
</gene>
<evidence type="ECO:0000313" key="7">
    <source>
        <dbReference type="EMBL" id="AIS31288.1"/>
    </source>
</evidence>
<reference evidence="7 8" key="1">
    <citation type="submission" date="2013-12" db="EMBL/GenBank/DDBJ databases">
        <title>The complete genome sequence of Methanobacterium sp. BRM9.</title>
        <authorList>
            <consortium name="Pastoral Greenhouse Gas Research Consortium"/>
            <person name="Kelly W.J."/>
            <person name="Leahy S.C."/>
            <person name="Perry R."/>
            <person name="Li D."/>
            <person name="Altermann E."/>
            <person name="Lambie S.C."/>
            <person name="Attwood G.T."/>
        </authorList>
    </citation>
    <scope>NUCLEOTIDE SEQUENCE [LARGE SCALE GENOMIC DNA]</scope>
    <source>
        <strain evidence="7 8">BRM9</strain>
    </source>
</reference>
<name>A0A089ZGK4_METFO</name>
<evidence type="ECO:0000256" key="2">
    <source>
        <dbReference type="ARBA" id="ARBA00022475"/>
    </source>
</evidence>
<dbReference type="CDD" id="cd13128">
    <property type="entry name" value="MATE_Wzx_like"/>
    <property type="match status" value="1"/>
</dbReference>
<feature type="transmembrane region" description="Helical" evidence="6">
    <location>
        <begin position="147"/>
        <end position="165"/>
    </location>
</feature>
<feature type="transmembrane region" description="Helical" evidence="6">
    <location>
        <begin position="37"/>
        <end position="60"/>
    </location>
</feature>
<evidence type="ECO:0000256" key="3">
    <source>
        <dbReference type="ARBA" id="ARBA00022692"/>
    </source>
</evidence>
<evidence type="ECO:0000256" key="4">
    <source>
        <dbReference type="ARBA" id="ARBA00022989"/>
    </source>
</evidence>
<protein>
    <submittedName>
        <fullName evidence="7">Polysaccharide biosynthesis protein</fullName>
    </submittedName>
</protein>
<feature type="transmembrane region" description="Helical" evidence="6">
    <location>
        <begin position="216"/>
        <end position="237"/>
    </location>
</feature>
<dbReference type="OrthoDB" id="19148at2157"/>
<sequence>MNFVKNTVITFSTQLITVILGVITSIILARTLGPANFGIYSIITLTITVLGTFGSLGIAISNTYYGVKKEYKWNDIASNSFIAAFILGIILIISFLLVFFFYPSFLKNIDTTLIIIATITTPFTLLMPYFQYILLGQNRIKEFNFTNIIQSVLYISLVIVILFFNNSLQGVLSSWTVSFVIAAIIPVIFVYKSNPFKLHFNIDIFKKTTIFGLKGYLGNVIQFFNYRIDIFLISMILSNYASVGYYSISVALAESLWYLPSVVGTLVFARTPGLTDEDKNRSTPIICRNTFFITLILSIILFITANYIILILYGPTYLPAVKPLWVLLPGVIALSVCKVLSNEIAGRGKPMINTYAAIISLAVNIPLNLLFIPQLGIIGSALASSIAYFVSAIIVLISFLKISGNSISDTLIIKKEDIEVLKGLLLEYTQK</sequence>
<keyword evidence="2" id="KW-1003">Cell membrane</keyword>
<organism evidence="7 8">
    <name type="scientific">Methanobacterium formicicum</name>
    <dbReference type="NCBI Taxonomy" id="2162"/>
    <lineage>
        <taxon>Archaea</taxon>
        <taxon>Methanobacteriati</taxon>
        <taxon>Methanobacteriota</taxon>
        <taxon>Methanomada group</taxon>
        <taxon>Methanobacteria</taxon>
        <taxon>Methanobacteriales</taxon>
        <taxon>Methanobacteriaceae</taxon>
        <taxon>Methanobacterium</taxon>
    </lineage>
</organism>
<dbReference type="EMBL" id="CP006933">
    <property type="protein sequence ID" value="AIS31288.1"/>
    <property type="molecule type" value="Genomic_DNA"/>
</dbReference>
<dbReference type="PANTHER" id="PTHR30250">
    <property type="entry name" value="PST FAMILY PREDICTED COLANIC ACID TRANSPORTER"/>
    <property type="match status" value="1"/>
</dbReference>
<feature type="transmembrane region" description="Helical" evidence="6">
    <location>
        <begin position="320"/>
        <end position="340"/>
    </location>
</feature>
<feature type="transmembrane region" description="Helical" evidence="6">
    <location>
        <begin position="352"/>
        <end position="371"/>
    </location>
</feature>
<dbReference type="PANTHER" id="PTHR30250:SF11">
    <property type="entry name" value="O-ANTIGEN TRANSPORTER-RELATED"/>
    <property type="match status" value="1"/>
</dbReference>
<dbReference type="STRING" id="2162.BRM9_0463"/>
<proteinExistence type="predicted"/>
<keyword evidence="4 6" id="KW-1133">Transmembrane helix</keyword>
<feature type="transmembrane region" description="Helical" evidence="6">
    <location>
        <begin position="7"/>
        <end position="31"/>
    </location>
</feature>